<dbReference type="Proteomes" id="UP001143856">
    <property type="component" value="Unassembled WGS sequence"/>
</dbReference>
<protein>
    <submittedName>
        <fullName evidence="1">Uncharacterized protein</fullName>
    </submittedName>
</protein>
<reference evidence="1" key="1">
    <citation type="submission" date="2022-10" db="EMBL/GenBank/DDBJ databases">
        <title>Genome Sequence of Xylaria curta.</title>
        <authorList>
            <person name="Buettner E."/>
        </authorList>
    </citation>
    <scope>NUCLEOTIDE SEQUENCE</scope>
    <source>
        <strain evidence="1">Babe10</strain>
    </source>
</reference>
<gene>
    <name evidence="1" type="ORF">NUW58_g3735</name>
</gene>
<accession>A0ACC1PC74</accession>
<name>A0ACC1PC74_9PEZI</name>
<dbReference type="EMBL" id="JAPDGR010000591">
    <property type="protein sequence ID" value="KAJ2988914.1"/>
    <property type="molecule type" value="Genomic_DNA"/>
</dbReference>
<evidence type="ECO:0000313" key="2">
    <source>
        <dbReference type="Proteomes" id="UP001143856"/>
    </source>
</evidence>
<comment type="caution">
    <text evidence="1">The sequence shown here is derived from an EMBL/GenBank/DDBJ whole genome shotgun (WGS) entry which is preliminary data.</text>
</comment>
<proteinExistence type="predicted"/>
<organism evidence="1 2">
    <name type="scientific">Xylaria curta</name>
    <dbReference type="NCBI Taxonomy" id="42375"/>
    <lineage>
        <taxon>Eukaryota</taxon>
        <taxon>Fungi</taxon>
        <taxon>Dikarya</taxon>
        <taxon>Ascomycota</taxon>
        <taxon>Pezizomycotina</taxon>
        <taxon>Sordariomycetes</taxon>
        <taxon>Xylariomycetidae</taxon>
        <taxon>Xylariales</taxon>
        <taxon>Xylariaceae</taxon>
        <taxon>Xylaria</taxon>
    </lineage>
</organism>
<keyword evidence="2" id="KW-1185">Reference proteome</keyword>
<sequence length="316" mass="34816">MPDLLHIRTPEEMARPAGRSQAGQVAGIGQKRYQTGIFYFSQQRLRALKDAVNVHVASREPGSWVSTSNILSSLLWSAIIEAEGHAPLHVDKSATDDDTRMSTLSFPVQFRSVFRPPLPRDFLGAAFVMTNARVLHKDVCLISHPGANSESVAQDQEPNPESWKETETETETSVYSINIPALAKVALAIRKSTQRIDDTAVRQVLAYLEAHPEVNQDAPLVLGPPRYDSGGSGTSVVSWADQQVYELNWGAAIGHCNAVRLLKMGYDRDPIVLPRLPNLNGDGGGLEVIMSYEENAMRRLVEGSVMRRFAVLRCLS</sequence>
<evidence type="ECO:0000313" key="1">
    <source>
        <dbReference type="EMBL" id="KAJ2988914.1"/>
    </source>
</evidence>